<comment type="caution">
    <text evidence="3">The sequence shown here is derived from an EMBL/GenBank/DDBJ whole genome shotgun (WGS) entry which is preliminary data.</text>
</comment>
<feature type="domain" description="CT0912-like C-terminal" evidence="2">
    <location>
        <begin position="160"/>
        <end position="303"/>
    </location>
</feature>
<dbReference type="Pfam" id="PF21931">
    <property type="entry name" value="ABM-like"/>
    <property type="match status" value="1"/>
</dbReference>
<dbReference type="AlphaFoldDB" id="A0A2T2XEC5"/>
<dbReference type="InterPro" id="IPR054123">
    <property type="entry name" value="CT0912-like_N"/>
</dbReference>
<evidence type="ECO:0000313" key="4">
    <source>
        <dbReference type="Proteomes" id="UP000242972"/>
    </source>
</evidence>
<dbReference type="InterPro" id="IPR054310">
    <property type="entry name" value="CT0912-like_C"/>
</dbReference>
<organism evidence="3 4">
    <name type="scientific">Sulfobacillus benefaciens</name>
    <dbReference type="NCBI Taxonomy" id="453960"/>
    <lineage>
        <taxon>Bacteria</taxon>
        <taxon>Bacillati</taxon>
        <taxon>Bacillota</taxon>
        <taxon>Clostridia</taxon>
        <taxon>Eubacteriales</taxon>
        <taxon>Clostridiales Family XVII. Incertae Sedis</taxon>
        <taxon>Sulfobacillus</taxon>
    </lineage>
</organism>
<feature type="domain" description="CT0912-like N-terminal" evidence="1">
    <location>
        <begin position="26"/>
        <end position="109"/>
    </location>
</feature>
<protein>
    <submittedName>
        <fullName evidence="3">Uncharacterized protein</fullName>
    </submittedName>
</protein>
<sequence length="315" mass="34982">MTTAVIDTGFAPNTDWSIDPSIDYPITLVYEFSVSGVERQALHAAFHDQKTHILAIPGFHNLVLDQLTGTSTMVKNFPITYKGALGHAYAGAAEEGTQPWHYALLVRVDPRSSAASHFDHWFKEAIVSHLHAYIPDPQRPGGKHRLDHPMPYYVGAFATISAGDRDRIFTTPDPVREFVLRPVDLASMVTVLNHVLIADAYTAAFNQGVTGLLETAQQTFQPSSDPHHIGYPADASNTYYRKPVTTEILMGLATNQGLRPYLMHGIWESLWDHENSHLDPRFRQAASAIAPYVLGGPEEPFYHLVYTLSPHTQTA</sequence>
<proteinExistence type="predicted"/>
<evidence type="ECO:0000259" key="1">
    <source>
        <dbReference type="Pfam" id="PF21931"/>
    </source>
</evidence>
<evidence type="ECO:0000259" key="2">
    <source>
        <dbReference type="Pfam" id="PF22087"/>
    </source>
</evidence>
<dbReference type="Pfam" id="PF22087">
    <property type="entry name" value="CT0912-like_C"/>
    <property type="match status" value="1"/>
</dbReference>
<dbReference type="EMBL" id="PXYW01000030">
    <property type="protein sequence ID" value="PSR32863.1"/>
    <property type="molecule type" value="Genomic_DNA"/>
</dbReference>
<name>A0A2T2XEC5_9FIRM</name>
<accession>A0A2T2XEC5</accession>
<gene>
    <name evidence="3" type="ORF">C7B46_12315</name>
</gene>
<evidence type="ECO:0000313" key="3">
    <source>
        <dbReference type="EMBL" id="PSR32863.1"/>
    </source>
</evidence>
<dbReference type="Proteomes" id="UP000242972">
    <property type="component" value="Unassembled WGS sequence"/>
</dbReference>
<reference evidence="3 4" key="1">
    <citation type="journal article" date="2014" name="BMC Genomics">
        <title>Comparison of environmental and isolate Sulfobacillus genomes reveals diverse carbon, sulfur, nitrogen, and hydrogen metabolisms.</title>
        <authorList>
            <person name="Justice N.B."/>
            <person name="Norman A."/>
            <person name="Brown C.T."/>
            <person name="Singh A."/>
            <person name="Thomas B.C."/>
            <person name="Banfield J.F."/>
        </authorList>
    </citation>
    <scope>NUCLEOTIDE SEQUENCE [LARGE SCALE GENOMIC DNA]</scope>
    <source>
        <strain evidence="3">AMDSBA4</strain>
    </source>
</reference>